<feature type="region of interest" description="Disordered" evidence="1">
    <location>
        <begin position="64"/>
        <end position="85"/>
    </location>
</feature>
<accession>A0A370TKE7</accession>
<dbReference type="AlphaFoldDB" id="A0A370TKE7"/>
<feature type="transmembrane region" description="Helical" evidence="2">
    <location>
        <begin position="12"/>
        <end position="32"/>
    </location>
</feature>
<evidence type="ECO:0000256" key="1">
    <source>
        <dbReference type="SAM" id="MobiDB-lite"/>
    </source>
</evidence>
<dbReference type="RefSeq" id="XP_031868652.1">
    <property type="nucleotide sequence ID" value="XM_032015231.1"/>
</dbReference>
<keyword evidence="4" id="KW-1185">Reference proteome</keyword>
<dbReference type="EMBL" id="NPIC01000005">
    <property type="protein sequence ID" value="RDL35996.1"/>
    <property type="molecule type" value="Genomic_DNA"/>
</dbReference>
<sequence length="85" mass="9302">MVSKLNHEFGVLFGFVGAMIVSLGVFATAMYFKNKRDANRERERKIALHEKGFAARDNGVGVERVDGDGNGKEVVGGHYENSTVV</sequence>
<dbReference type="GeneID" id="43599457"/>
<dbReference type="Proteomes" id="UP000254866">
    <property type="component" value="Unassembled WGS sequence"/>
</dbReference>
<keyword evidence="2" id="KW-0472">Membrane</keyword>
<proteinExistence type="predicted"/>
<dbReference type="OrthoDB" id="3436553at2759"/>
<comment type="caution">
    <text evidence="3">The sequence shown here is derived from an EMBL/GenBank/DDBJ whole genome shotgun (WGS) entry which is preliminary data.</text>
</comment>
<keyword evidence="2" id="KW-1133">Transmembrane helix</keyword>
<evidence type="ECO:0000256" key="2">
    <source>
        <dbReference type="SAM" id="Phobius"/>
    </source>
</evidence>
<reference evidence="3 4" key="1">
    <citation type="journal article" date="2018" name="IMA Fungus">
        <title>IMA Genome-F 9: Draft genome sequence of Annulohypoxylon stygium, Aspergillus mulundensis, Berkeleyomyces basicola (syn. Thielaviopsis basicola), Ceratocystis smalleyi, two Cercospora beticola strains, Coleophoma cylindrospora, Fusarium fracticaudum, Phialophora cf. hyalina, and Morchella septimelata.</title>
        <authorList>
            <person name="Wingfield B.D."/>
            <person name="Bills G.F."/>
            <person name="Dong Y."/>
            <person name="Huang W."/>
            <person name="Nel W.J."/>
            <person name="Swalarsk-Parry B.S."/>
            <person name="Vaghefi N."/>
            <person name="Wilken P.M."/>
            <person name="An Z."/>
            <person name="de Beer Z.W."/>
            <person name="De Vos L."/>
            <person name="Chen L."/>
            <person name="Duong T.A."/>
            <person name="Gao Y."/>
            <person name="Hammerbacher A."/>
            <person name="Kikkert J.R."/>
            <person name="Li Y."/>
            <person name="Li H."/>
            <person name="Li K."/>
            <person name="Li Q."/>
            <person name="Liu X."/>
            <person name="Ma X."/>
            <person name="Naidoo K."/>
            <person name="Pethybridge S.J."/>
            <person name="Sun J."/>
            <person name="Steenkamp E.T."/>
            <person name="van der Nest M.A."/>
            <person name="van Wyk S."/>
            <person name="Wingfield M.J."/>
            <person name="Xiong C."/>
            <person name="Yue Q."/>
            <person name="Zhang X."/>
        </authorList>
    </citation>
    <scope>NUCLEOTIDE SEQUENCE [LARGE SCALE GENOMIC DNA]</scope>
    <source>
        <strain evidence="3 4">BP 5553</strain>
    </source>
</reference>
<name>A0A370TKE7_9HELO</name>
<gene>
    <name evidence="3" type="ORF">BP5553_06608</name>
</gene>
<keyword evidence="2" id="KW-0812">Transmembrane</keyword>
<evidence type="ECO:0000313" key="4">
    <source>
        <dbReference type="Proteomes" id="UP000254866"/>
    </source>
</evidence>
<protein>
    <submittedName>
        <fullName evidence="3">Uncharacterized protein</fullName>
    </submittedName>
</protein>
<evidence type="ECO:0000313" key="3">
    <source>
        <dbReference type="EMBL" id="RDL35996.1"/>
    </source>
</evidence>
<organism evidence="3 4">
    <name type="scientific">Venustampulla echinocandica</name>
    <dbReference type="NCBI Taxonomy" id="2656787"/>
    <lineage>
        <taxon>Eukaryota</taxon>
        <taxon>Fungi</taxon>
        <taxon>Dikarya</taxon>
        <taxon>Ascomycota</taxon>
        <taxon>Pezizomycotina</taxon>
        <taxon>Leotiomycetes</taxon>
        <taxon>Helotiales</taxon>
        <taxon>Pleuroascaceae</taxon>
        <taxon>Venustampulla</taxon>
    </lineage>
</organism>